<feature type="domain" description="Chorismate-utilising enzyme C-terminal" evidence="8">
    <location>
        <begin position="236"/>
        <end position="489"/>
    </location>
</feature>
<evidence type="ECO:0000259" key="8">
    <source>
        <dbReference type="Pfam" id="PF00425"/>
    </source>
</evidence>
<dbReference type="PANTHER" id="PTHR11236">
    <property type="entry name" value="AMINOBENZOATE/ANTHRANILATE SYNTHASE"/>
    <property type="match status" value="1"/>
</dbReference>
<dbReference type="InterPro" id="IPR005801">
    <property type="entry name" value="ADC_synthase"/>
</dbReference>
<evidence type="ECO:0000256" key="4">
    <source>
        <dbReference type="ARBA" id="ARBA00022605"/>
    </source>
</evidence>
<feature type="domain" description="Anthranilate synthase component I N-terminal" evidence="9">
    <location>
        <begin position="39"/>
        <end position="171"/>
    </location>
</feature>
<dbReference type="OrthoDB" id="1865897at2759"/>
<comment type="caution">
    <text evidence="10">The sequence shown here is derived from an EMBL/GenBank/DDBJ whole genome shotgun (WGS) entry which is preliminary data.</text>
</comment>
<evidence type="ECO:0000256" key="5">
    <source>
        <dbReference type="ARBA" id="ARBA00022822"/>
    </source>
</evidence>
<keyword evidence="5" id="KW-0822">Tryptophan biosynthesis</keyword>
<dbReference type="InterPro" id="IPR006805">
    <property type="entry name" value="Anth_synth_I_N"/>
</dbReference>
<dbReference type="AlphaFoldDB" id="A0A4U7L086"/>
<evidence type="ECO:0000256" key="6">
    <source>
        <dbReference type="ARBA" id="ARBA00023141"/>
    </source>
</evidence>
<dbReference type="RefSeq" id="XP_029742520.1">
    <property type="nucleotide sequence ID" value="XM_029881134.1"/>
</dbReference>
<evidence type="ECO:0000259" key="9">
    <source>
        <dbReference type="Pfam" id="PF04715"/>
    </source>
</evidence>
<dbReference type="PRINTS" id="PR00095">
    <property type="entry name" value="ANTSNTHASEI"/>
</dbReference>
<gene>
    <name evidence="10" type="ORF">EX895_000533</name>
</gene>
<dbReference type="EC" id="4.1.3.27" evidence="3"/>
<dbReference type="Pfam" id="PF00425">
    <property type="entry name" value="Chorismate_bind"/>
    <property type="match status" value="1"/>
</dbReference>
<dbReference type="Pfam" id="PF04715">
    <property type="entry name" value="Anth_synt_I_N"/>
    <property type="match status" value="1"/>
</dbReference>
<dbReference type="InterPro" id="IPR015890">
    <property type="entry name" value="Chorismate_C"/>
</dbReference>
<dbReference type="Proteomes" id="UP000306050">
    <property type="component" value="Chromosome SGRAM_1"/>
</dbReference>
<dbReference type="GeneID" id="40723428"/>
<dbReference type="PANTHER" id="PTHR11236:SF9">
    <property type="entry name" value="ANTHRANILATE SYNTHASE COMPONENT 1"/>
    <property type="match status" value="1"/>
</dbReference>
<keyword evidence="7" id="KW-0456">Lyase</keyword>
<comment type="pathway">
    <text evidence="1">Amino-acid biosynthesis; L-tryptophan biosynthesis; L-tryptophan from chorismate: step 1/5.</text>
</comment>
<evidence type="ECO:0000256" key="7">
    <source>
        <dbReference type="ARBA" id="ARBA00023239"/>
    </source>
</evidence>
<dbReference type="GO" id="GO:0000162">
    <property type="term" value="P:L-tryptophan biosynthetic process"/>
    <property type="evidence" value="ECO:0007669"/>
    <property type="project" value="UniProtKB-UniPathway"/>
</dbReference>
<dbReference type="SUPFAM" id="SSF56322">
    <property type="entry name" value="ADC synthase"/>
    <property type="match status" value="1"/>
</dbReference>
<evidence type="ECO:0000256" key="1">
    <source>
        <dbReference type="ARBA" id="ARBA00004873"/>
    </source>
</evidence>
<proteinExistence type="inferred from homology"/>
<dbReference type="InterPro" id="IPR005256">
    <property type="entry name" value="Anth_synth_I_PabB"/>
</dbReference>
<dbReference type="NCBIfam" id="TIGR00564">
    <property type="entry name" value="trpE_most"/>
    <property type="match status" value="1"/>
</dbReference>
<evidence type="ECO:0000256" key="3">
    <source>
        <dbReference type="ARBA" id="ARBA00012266"/>
    </source>
</evidence>
<dbReference type="EMBL" id="SRRM01000002">
    <property type="protein sequence ID" value="TKY90535.1"/>
    <property type="molecule type" value="Genomic_DNA"/>
</dbReference>
<dbReference type="InterPro" id="IPR019999">
    <property type="entry name" value="Anth_synth_I-like"/>
</dbReference>
<dbReference type="KEGG" id="sgra:EX895_000533"/>
<keyword evidence="4" id="KW-0028">Amino-acid biosynthesis</keyword>
<sequence length="515" mass="55985">MDGTQQHALKPSLDEVKAALLSPEPAGNIIPVYTSLPSDLLTPVTAYLKLSNGADTSRRSFLFESVTGGEKIGRYSFIGSDPLKIIRTGPGLDVEGDPLLAIEKELSPYKYIGVQGLPTFTGGAIGYISYDCVQYFEPRTKRELKDVLGIPESVFMVADSLIVFDHVFSTVRCVSHVHLPAQLAKSATPADVEALYAKASDKVAGLIKALTAATTPLPLQPPILTGQEAVSNVGKAGYEGFVASLRKNIVKGDIIQAVPSQRLTRRTTLHAFNCYRHLRQVNPSPYMFYVDCGDCQLVGASPETLCKIEAGKVAVHAIAGTVKRGASDAEDAQLAAQLASSVKDQAEHVMLVDLARNDINRVCDPSTTQVETFMDVEKFSHVMHLTSRITGQLRAGKSRFDALRSIFPAGTVSGAPKIRAIELVSELEKEKRGVYAGAVGRIDFAQNEMDVCIAIRTMTFKDGYAYLQAGGGIVYDSIEEDEYVETINKLGANTRCIQQAEEYYLAQQQQQQQQQ</sequence>
<name>A0A4U7L086_9BASI</name>
<dbReference type="UniPathway" id="UPA00035">
    <property type="reaction ID" value="UER00040"/>
</dbReference>
<comment type="similarity">
    <text evidence="2">Belongs to the anthranilate synthase component I family.</text>
</comment>
<keyword evidence="11" id="KW-1185">Reference proteome</keyword>
<dbReference type="GO" id="GO:0004049">
    <property type="term" value="F:anthranilate synthase activity"/>
    <property type="evidence" value="ECO:0007669"/>
    <property type="project" value="UniProtKB-EC"/>
</dbReference>
<protein>
    <recommendedName>
        <fullName evidence="3">anthranilate synthase</fullName>
        <ecNumber evidence="3">4.1.3.27</ecNumber>
    </recommendedName>
</protein>
<accession>A0A4U7L086</accession>
<reference evidence="10 11" key="1">
    <citation type="submission" date="2019-05" db="EMBL/GenBank/DDBJ databases">
        <title>Sporisorium graminicola CBS 10092 draft sequencing and annotation.</title>
        <authorList>
            <person name="Solano-Gonzalez S."/>
            <person name="Caddick M.X."/>
            <person name="Darby A."/>
        </authorList>
    </citation>
    <scope>NUCLEOTIDE SEQUENCE [LARGE SCALE GENOMIC DNA]</scope>
    <source>
        <strain evidence="10 11">CBS 10092</strain>
    </source>
</reference>
<keyword evidence="6" id="KW-0057">Aromatic amino acid biosynthesis</keyword>
<evidence type="ECO:0000256" key="2">
    <source>
        <dbReference type="ARBA" id="ARBA00009562"/>
    </source>
</evidence>
<evidence type="ECO:0000313" key="10">
    <source>
        <dbReference type="EMBL" id="TKY90535.1"/>
    </source>
</evidence>
<evidence type="ECO:0000313" key="11">
    <source>
        <dbReference type="Proteomes" id="UP000306050"/>
    </source>
</evidence>
<organism evidence="10 11">
    <name type="scientific">Sporisorium graminicola</name>
    <dbReference type="NCBI Taxonomy" id="280036"/>
    <lineage>
        <taxon>Eukaryota</taxon>
        <taxon>Fungi</taxon>
        <taxon>Dikarya</taxon>
        <taxon>Basidiomycota</taxon>
        <taxon>Ustilaginomycotina</taxon>
        <taxon>Ustilaginomycetes</taxon>
        <taxon>Ustilaginales</taxon>
        <taxon>Ustilaginaceae</taxon>
        <taxon>Sporisorium</taxon>
    </lineage>
</organism>
<dbReference type="Gene3D" id="3.60.120.10">
    <property type="entry name" value="Anthranilate synthase"/>
    <property type="match status" value="1"/>
</dbReference>